<reference evidence="2" key="1">
    <citation type="submission" date="2016-11" db="EMBL/GenBank/DDBJ databases">
        <authorList>
            <person name="Varghese N."/>
            <person name="Submissions S."/>
        </authorList>
    </citation>
    <scope>NUCLEOTIDE SEQUENCE [LARGE SCALE GENOMIC DNA]</scope>
    <source>
        <strain evidence="2">DSM 22623</strain>
    </source>
</reference>
<dbReference type="AlphaFoldDB" id="A0A1M6JM88"/>
<proteinExistence type="predicted"/>
<dbReference type="Proteomes" id="UP000184432">
    <property type="component" value="Unassembled WGS sequence"/>
</dbReference>
<name>A0A1M6JM88_9FLAO</name>
<accession>A0A1M6JM88</accession>
<dbReference type="STRING" id="570521.SAMN04488508_109139"/>
<keyword evidence="2" id="KW-1185">Reference proteome</keyword>
<organism evidence="1 2">
    <name type="scientific">Aquimarina spongiae</name>
    <dbReference type="NCBI Taxonomy" id="570521"/>
    <lineage>
        <taxon>Bacteria</taxon>
        <taxon>Pseudomonadati</taxon>
        <taxon>Bacteroidota</taxon>
        <taxon>Flavobacteriia</taxon>
        <taxon>Flavobacteriales</taxon>
        <taxon>Flavobacteriaceae</taxon>
        <taxon>Aquimarina</taxon>
    </lineage>
</organism>
<gene>
    <name evidence="1" type="ORF">SAMN04488508_109139</name>
</gene>
<evidence type="ECO:0000313" key="2">
    <source>
        <dbReference type="Proteomes" id="UP000184432"/>
    </source>
</evidence>
<dbReference type="EMBL" id="FQYP01000009">
    <property type="protein sequence ID" value="SHJ47744.1"/>
    <property type="molecule type" value="Genomic_DNA"/>
</dbReference>
<dbReference type="RefSeq" id="WP_139242058.1">
    <property type="nucleotide sequence ID" value="NZ_FQYP01000009.1"/>
</dbReference>
<sequence>MYRYLSCCLLLLFVCCSEPSDKDIEEAFQQVNNEELWRHLEQMCHNDQRYRSLMSGLDKSSVDYQKKRDSLWSLQLEIDKHNTRWIIDFTKKNGFPSPDRTGKPIAAWVLLHHAPSQYHKKIKPLLEREFKAGRISQTTYGLVKWHINGRKGLPEGTGLQIIDNR</sequence>
<protein>
    <submittedName>
        <fullName evidence="1">Uncharacterized protein</fullName>
    </submittedName>
</protein>
<evidence type="ECO:0000313" key="1">
    <source>
        <dbReference type="EMBL" id="SHJ47744.1"/>
    </source>
</evidence>
<dbReference type="OrthoDB" id="1116641at2"/>